<comment type="caution">
    <text evidence="2">The sequence shown here is derived from an EMBL/GenBank/DDBJ whole genome shotgun (WGS) entry which is preliminary data.</text>
</comment>
<evidence type="ECO:0000313" key="3">
    <source>
        <dbReference type="Proteomes" id="UP000266723"/>
    </source>
</evidence>
<dbReference type="EMBL" id="QGKV02001556">
    <property type="protein sequence ID" value="KAF3515683.1"/>
    <property type="molecule type" value="Genomic_DNA"/>
</dbReference>
<keyword evidence="3" id="KW-1185">Reference proteome</keyword>
<accession>A0ABQ7ANV6</accession>
<reference evidence="2 3" key="1">
    <citation type="journal article" date="2020" name="BMC Genomics">
        <title>Intraspecific diversification of the crop wild relative Brassica cretica Lam. using demographic model selection.</title>
        <authorList>
            <person name="Kioukis A."/>
            <person name="Michalopoulou V.A."/>
            <person name="Briers L."/>
            <person name="Pirintsos S."/>
            <person name="Studholme D.J."/>
            <person name="Pavlidis P."/>
            <person name="Sarris P.F."/>
        </authorList>
    </citation>
    <scope>NUCLEOTIDE SEQUENCE [LARGE SCALE GENOMIC DNA]</scope>
    <source>
        <strain evidence="3">cv. PFS-1207/04</strain>
    </source>
</reference>
<protein>
    <submittedName>
        <fullName evidence="2">Uncharacterized protein</fullName>
    </submittedName>
</protein>
<feature type="region of interest" description="Disordered" evidence="1">
    <location>
        <begin position="172"/>
        <end position="192"/>
    </location>
</feature>
<name>A0ABQ7ANV6_BRACR</name>
<sequence length="224" mass="24402">MVPCADTQGSALVARTLNYRSRGTQGPALFGARRRGNHILCDDVIGRRNITCILSRISQPQPYGGNKKQLLLTRPLVRTAGNTMLTSVARFDAGITYKSLLVPADSSRSAKGTLPKRREHCCSTTCKGARENANTISRSAGLHILYSFGANGRKRSRRTDVSATIHPKEKVKPLGSGFKLPGSESQLQSSGSQLPTTLIPFFLAMYPDIPLKKTRPRGKHGQMI</sequence>
<evidence type="ECO:0000256" key="1">
    <source>
        <dbReference type="SAM" id="MobiDB-lite"/>
    </source>
</evidence>
<feature type="compositionally biased region" description="Low complexity" evidence="1">
    <location>
        <begin position="180"/>
        <end position="192"/>
    </location>
</feature>
<organism evidence="2 3">
    <name type="scientific">Brassica cretica</name>
    <name type="common">Mustard</name>
    <dbReference type="NCBI Taxonomy" id="69181"/>
    <lineage>
        <taxon>Eukaryota</taxon>
        <taxon>Viridiplantae</taxon>
        <taxon>Streptophyta</taxon>
        <taxon>Embryophyta</taxon>
        <taxon>Tracheophyta</taxon>
        <taxon>Spermatophyta</taxon>
        <taxon>Magnoliopsida</taxon>
        <taxon>eudicotyledons</taxon>
        <taxon>Gunneridae</taxon>
        <taxon>Pentapetalae</taxon>
        <taxon>rosids</taxon>
        <taxon>malvids</taxon>
        <taxon>Brassicales</taxon>
        <taxon>Brassicaceae</taxon>
        <taxon>Brassiceae</taxon>
        <taxon>Brassica</taxon>
    </lineage>
</organism>
<proteinExistence type="predicted"/>
<dbReference type="Proteomes" id="UP000266723">
    <property type="component" value="Unassembled WGS sequence"/>
</dbReference>
<evidence type="ECO:0000313" key="2">
    <source>
        <dbReference type="EMBL" id="KAF3515683.1"/>
    </source>
</evidence>
<gene>
    <name evidence="2" type="ORF">DY000_02059754</name>
</gene>